<accession>A0ABP6XAU7</accession>
<comment type="caution">
    <text evidence="1">The sequence shown here is derived from an EMBL/GenBank/DDBJ whole genome shotgun (WGS) entry which is preliminary data.</text>
</comment>
<dbReference type="SUPFAM" id="SSF56935">
    <property type="entry name" value="Porins"/>
    <property type="match status" value="1"/>
</dbReference>
<name>A0ABP6XAU7_9FLAO</name>
<proteinExistence type="predicted"/>
<dbReference type="Proteomes" id="UP001500954">
    <property type="component" value="Unassembled WGS sequence"/>
</dbReference>
<dbReference type="EMBL" id="BAABCY010000034">
    <property type="protein sequence ID" value="GAA3563861.1"/>
    <property type="molecule type" value="Genomic_DNA"/>
</dbReference>
<dbReference type="Gene3D" id="2.170.130.10">
    <property type="entry name" value="TonB-dependent receptor, plug domain"/>
    <property type="match status" value="1"/>
</dbReference>
<reference evidence="2" key="1">
    <citation type="journal article" date="2019" name="Int. J. Syst. Evol. Microbiol.">
        <title>The Global Catalogue of Microorganisms (GCM) 10K type strain sequencing project: providing services to taxonomists for standard genome sequencing and annotation.</title>
        <authorList>
            <consortium name="The Broad Institute Genomics Platform"/>
            <consortium name="The Broad Institute Genome Sequencing Center for Infectious Disease"/>
            <person name="Wu L."/>
            <person name="Ma J."/>
        </authorList>
    </citation>
    <scope>NUCLEOTIDE SEQUENCE [LARGE SCALE GENOMIC DNA]</scope>
    <source>
        <strain evidence="2">JCM 17111</strain>
    </source>
</reference>
<evidence type="ECO:0000313" key="1">
    <source>
        <dbReference type="EMBL" id="GAA3563861.1"/>
    </source>
</evidence>
<organism evidence="1 2">
    <name type="scientific">Snuella lapsa</name>
    <dbReference type="NCBI Taxonomy" id="870481"/>
    <lineage>
        <taxon>Bacteria</taxon>
        <taxon>Pseudomonadati</taxon>
        <taxon>Bacteroidota</taxon>
        <taxon>Flavobacteriia</taxon>
        <taxon>Flavobacteriales</taxon>
        <taxon>Flavobacteriaceae</taxon>
        <taxon>Snuella</taxon>
    </lineage>
</organism>
<evidence type="ECO:0000313" key="2">
    <source>
        <dbReference type="Proteomes" id="UP001500954"/>
    </source>
</evidence>
<gene>
    <name evidence="1" type="ORF">GCM10022395_13010</name>
</gene>
<sequence length="574" mass="65292">MGNMGYKCSIIMCLVVNFVFSQGVSEVFPVQAREAVILSSNATVFVVGEELYYKFYGLVGGNLPSSISKLGYVELLSSGKEKLFSHKLKLDNGVAHGDFFIPTNVKTGHYKLIAYTKWNSKSFFQKDVFIINPYTAGNAVEKDSSNNNFVEIASITEKNSLLTANKAPQSIIKTDKNSYSLRSKVVLQIDNGTKELPHGHYSLSVRKINPIQVLNKEDLKSTTIAQTSRKALPEIRGEIISGTVKSKQDNSVVPNKIVSISFPGKNYIYKNSITDSSGKFYFNVLENYNDTNALVQLSDKNKENYRIVLDDNGFQDYGELTFEKVKLDPNIKDWILRESIYNQIESAYYKTKRDSIVAKQLPSVFYGEASVDYVLDDYKRFPSLRETFIEVVEKAAIRGENGGFKFKVFDYEEKRSNRFSELEPLVLFDGVSIQNADAIIDYDAGRIERISVVRGIYFYGPSIFNGIIDITSKKGDFTLMANGDNVVKLKLSAPEHLKLHDRPNYSDIKRELDRIPDYRRQLLWEPNIRETKQLDKLEFYTSDVEGVFEILLEGYTLSGKQFYSKSYFDVENKL</sequence>
<dbReference type="InterPro" id="IPR037066">
    <property type="entry name" value="Plug_dom_sf"/>
</dbReference>
<protein>
    <submittedName>
        <fullName evidence="1">Uncharacterized protein</fullName>
    </submittedName>
</protein>
<keyword evidence="2" id="KW-1185">Reference proteome</keyword>